<keyword evidence="2" id="KW-1185">Reference proteome</keyword>
<sequence length="191" mass="20086">MLALSSALYLLMLLASQVTAFTFNISVPFLPQTLSAAQLLPNFTGAIATCAANCSNVQTELSGCQDDASCLCATQLVSDLRNCEQCMYEALIAANAPLPDPKAGSTPVLVGESLIFFTLVFREPNQWICHLGYQAACAAFNITLNTTQVALALPTNWDGPFGLGLDLVGTVFTVGAGFILGTSSLLLLSNL</sequence>
<proteinExistence type="predicted"/>
<gene>
    <name evidence="1" type="ORF">F5876DRAFT_74200</name>
</gene>
<organism evidence="1 2">
    <name type="scientific">Lentinula aff. lateritia</name>
    <dbReference type="NCBI Taxonomy" id="2804960"/>
    <lineage>
        <taxon>Eukaryota</taxon>
        <taxon>Fungi</taxon>
        <taxon>Dikarya</taxon>
        <taxon>Basidiomycota</taxon>
        <taxon>Agaricomycotina</taxon>
        <taxon>Agaricomycetes</taxon>
        <taxon>Agaricomycetidae</taxon>
        <taxon>Agaricales</taxon>
        <taxon>Marasmiineae</taxon>
        <taxon>Omphalotaceae</taxon>
        <taxon>Lentinula</taxon>
    </lineage>
</organism>
<evidence type="ECO:0000313" key="1">
    <source>
        <dbReference type="EMBL" id="KAJ3813127.1"/>
    </source>
</evidence>
<accession>A0ACC1U8P0</accession>
<dbReference type="EMBL" id="MU795002">
    <property type="protein sequence ID" value="KAJ3813127.1"/>
    <property type="molecule type" value="Genomic_DNA"/>
</dbReference>
<evidence type="ECO:0000313" key="2">
    <source>
        <dbReference type="Proteomes" id="UP001163835"/>
    </source>
</evidence>
<protein>
    <submittedName>
        <fullName evidence="1">Uncharacterized protein</fullName>
    </submittedName>
</protein>
<name>A0ACC1U8P0_9AGAR</name>
<comment type="caution">
    <text evidence="1">The sequence shown here is derived from an EMBL/GenBank/DDBJ whole genome shotgun (WGS) entry which is preliminary data.</text>
</comment>
<dbReference type="Proteomes" id="UP001163835">
    <property type="component" value="Unassembled WGS sequence"/>
</dbReference>
<reference evidence="1" key="1">
    <citation type="submission" date="2022-09" db="EMBL/GenBank/DDBJ databases">
        <title>A Global Phylogenomic Analysis of the Shiitake Genus Lentinula.</title>
        <authorList>
            <consortium name="DOE Joint Genome Institute"/>
            <person name="Sierra-Patev S."/>
            <person name="Min B."/>
            <person name="Naranjo-Ortiz M."/>
            <person name="Looney B."/>
            <person name="Konkel Z."/>
            <person name="Slot J.C."/>
            <person name="Sakamoto Y."/>
            <person name="Steenwyk J.L."/>
            <person name="Rokas A."/>
            <person name="Carro J."/>
            <person name="Camarero S."/>
            <person name="Ferreira P."/>
            <person name="Molpeceres G."/>
            <person name="Ruiz-Duenas F.J."/>
            <person name="Serrano A."/>
            <person name="Henrissat B."/>
            <person name="Drula E."/>
            <person name="Hughes K.W."/>
            <person name="Mata J.L."/>
            <person name="Ishikawa N.K."/>
            <person name="Vargas-Isla R."/>
            <person name="Ushijima S."/>
            <person name="Smith C.A."/>
            <person name="Ahrendt S."/>
            <person name="Andreopoulos W."/>
            <person name="He G."/>
            <person name="Labutti K."/>
            <person name="Lipzen A."/>
            <person name="Ng V."/>
            <person name="Riley R."/>
            <person name="Sandor L."/>
            <person name="Barry K."/>
            <person name="Martinez A.T."/>
            <person name="Xiao Y."/>
            <person name="Gibbons J.G."/>
            <person name="Terashima K."/>
            <person name="Grigoriev I.V."/>
            <person name="Hibbett D.S."/>
        </authorList>
    </citation>
    <scope>NUCLEOTIDE SEQUENCE</scope>
    <source>
        <strain evidence="1">TMI1499</strain>
    </source>
</reference>